<evidence type="ECO:0000313" key="3">
    <source>
        <dbReference type="Proteomes" id="UP000255505"/>
    </source>
</evidence>
<evidence type="ECO:0000259" key="1">
    <source>
        <dbReference type="Pfam" id="PF07364"/>
    </source>
</evidence>
<feature type="domain" description="Microcystin LR degradation protein MlrC N-terminal" evidence="1">
    <location>
        <begin position="1"/>
        <end position="54"/>
    </location>
</feature>
<dbReference type="InterPro" id="IPR015995">
    <property type="entry name" value="MlrC_N"/>
</dbReference>
<dbReference type="EMBL" id="LT991976">
    <property type="protein sequence ID" value="SPK71031.1"/>
    <property type="molecule type" value="Genomic_DNA"/>
</dbReference>
<proteinExistence type="predicted"/>
<protein>
    <recommendedName>
        <fullName evidence="1">Microcystin LR degradation protein MlrC N-terminal domain-containing protein</fullName>
    </recommendedName>
</protein>
<gene>
    <name evidence="2" type="ORF">CT19425_30255</name>
</gene>
<reference evidence="2 3" key="1">
    <citation type="submission" date="2018-01" db="EMBL/GenBank/DDBJ databases">
        <authorList>
            <person name="Gaut B.S."/>
            <person name="Morton B.R."/>
            <person name="Clegg M.T."/>
            <person name="Duvall M.R."/>
        </authorList>
    </citation>
    <scope>NUCLEOTIDE SEQUENCE [LARGE SCALE GENOMIC DNA]</scope>
    <source>
        <strain evidence="2">Cupriavidus taiwanensis LMG 19425</strain>
    </source>
</reference>
<name>A0A375IAY8_9BURK</name>
<organism evidence="2 3">
    <name type="scientific">Cupriavidus taiwanensis</name>
    <dbReference type="NCBI Taxonomy" id="164546"/>
    <lineage>
        <taxon>Bacteria</taxon>
        <taxon>Pseudomonadati</taxon>
        <taxon>Pseudomonadota</taxon>
        <taxon>Betaproteobacteria</taxon>
        <taxon>Burkholderiales</taxon>
        <taxon>Burkholderiaceae</taxon>
        <taxon>Cupriavidus</taxon>
    </lineage>
</organism>
<accession>A0A375IAY8</accession>
<dbReference type="Proteomes" id="UP000255505">
    <property type="component" value="Chromosome I"/>
</dbReference>
<sequence>MKHEILDGIRAALPVYGLLLALHGAGVANGTEDLEGNLALAVRALAGSGVPIAAV</sequence>
<dbReference type="AlphaFoldDB" id="A0A375IAY8"/>
<dbReference type="Pfam" id="PF07364">
    <property type="entry name" value="DUF1485"/>
    <property type="match status" value="1"/>
</dbReference>
<evidence type="ECO:0000313" key="2">
    <source>
        <dbReference type="EMBL" id="SPK71031.1"/>
    </source>
</evidence>